<sequence length="116" mass="12054">MTYIQQPKAAESSTTPATLSASSAPSFTSSGATSTTTLPLTVTHSIWPSRNVPTRSKSMRLRFSLLSRFDATLYSGLSSTSPLNSTPVADTTTSPSTSASFASSQFLPTTPSVVGT</sequence>
<evidence type="ECO:0000313" key="3">
    <source>
        <dbReference type="Proteomes" id="UP000784294"/>
    </source>
</evidence>
<accession>A0A3S5BS50</accession>
<feature type="compositionally biased region" description="Low complexity" evidence="1">
    <location>
        <begin position="9"/>
        <end position="35"/>
    </location>
</feature>
<feature type="region of interest" description="Disordered" evidence="1">
    <location>
        <begin position="76"/>
        <end position="116"/>
    </location>
</feature>
<dbReference type="Proteomes" id="UP000784294">
    <property type="component" value="Unassembled WGS sequence"/>
</dbReference>
<reference evidence="2" key="1">
    <citation type="submission" date="2018-11" db="EMBL/GenBank/DDBJ databases">
        <authorList>
            <consortium name="Pathogen Informatics"/>
        </authorList>
    </citation>
    <scope>NUCLEOTIDE SEQUENCE</scope>
</reference>
<evidence type="ECO:0000256" key="1">
    <source>
        <dbReference type="SAM" id="MobiDB-lite"/>
    </source>
</evidence>
<feature type="compositionally biased region" description="Polar residues" evidence="1">
    <location>
        <begin position="105"/>
        <end position="116"/>
    </location>
</feature>
<dbReference type="EMBL" id="CAAALY010025816">
    <property type="protein sequence ID" value="VEL15761.1"/>
    <property type="molecule type" value="Genomic_DNA"/>
</dbReference>
<gene>
    <name evidence="2" type="ORF">PXEA_LOCUS9201</name>
</gene>
<evidence type="ECO:0000313" key="2">
    <source>
        <dbReference type="EMBL" id="VEL15761.1"/>
    </source>
</evidence>
<organism evidence="2 3">
    <name type="scientific">Protopolystoma xenopodis</name>
    <dbReference type="NCBI Taxonomy" id="117903"/>
    <lineage>
        <taxon>Eukaryota</taxon>
        <taxon>Metazoa</taxon>
        <taxon>Spiralia</taxon>
        <taxon>Lophotrochozoa</taxon>
        <taxon>Platyhelminthes</taxon>
        <taxon>Monogenea</taxon>
        <taxon>Polyopisthocotylea</taxon>
        <taxon>Polystomatidea</taxon>
        <taxon>Polystomatidae</taxon>
        <taxon>Protopolystoma</taxon>
    </lineage>
</organism>
<dbReference type="AlphaFoldDB" id="A0A3S5BS50"/>
<name>A0A3S5BS50_9PLAT</name>
<feature type="region of interest" description="Disordered" evidence="1">
    <location>
        <begin position="1"/>
        <end position="35"/>
    </location>
</feature>
<proteinExistence type="predicted"/>
<comment type="caution">
    <text evidence="2">The sequence shown here is derived from an EMBL/GenBank/DDBJ whole genome shotgun (WGS) entry which is preliminary data.</text>
</comment>
<keyword evidence="3" id="KW-1185">Reference proteome</keyword>
<feature type="compositionally biased region" description="Low complexity" evidence="1">
    <location>
        <begin position="85"/>
        <end position="104"/>
    </location>
</feature>
<protein>
    <submittedName>
        <fullName evidence="2">Uncharacterized protein</fullName>
    </submittedName>
</protein>